<keyword evidence="5" id="KW-1185">Reference proteome</keyword>
<dbReference type="AlphaFoldDB" id="A0AAV1YGW7"/>
<keyword evidence="3" id="KW-0012">Acyltransferase</keyword>
<dbReference type="PANTHER" id="PTHR31623:SF79">
    <property type="entry name" value="SALUTARIDINOL 7-O-ACETYLTRANSFERASE"/>
    <property type="match status" value="1"/>
</dbReference>
<name>A0AAV1YGW7_LUPLU</name>
<gene>
    <name evidence="4" type="ORF">LLUT_LOCUS34311</name>
</gene>
<evidence type="ECO:0000256" key="3">
    <source>
        <dbReference type="ARBA" id="ARBA00023315"/>
    </source>
</evidence>
<proteinExistence type="inferred from homology"/>
<dbReference type="Proteomes" id="UP001497480">
    <property type="component" value="Unassembled WGS sequence"/>
</dbReference>
<dbReference type="GO" id="GO:0016746">
    <property type="term" value="F:acyltransferase activity"/>
    <property type="evidence" value="ECO:0007669"/>
    <property type="project" value="UniProtKB-KW"/>
</dbReference>
<dbReference type="InterPro" id="IPR023213">
    <property type="entry name" value="CAT-like_dom_sf"/>
</dbReference>
<dbReference type="EMBL" id="CAXHTB010000025">
    <property type="protein sequence ID" value="CAL0333251.1"/>
    <property type="molecule type" value="Genomic_DNA"/>
</dbReference>
<evidence type="ECO:0000256" key="2">
    <source>
        <dbReference type="ARBA" id="ARBA00022679"/>
    </source>
</evidence>
<evidence type="ECO:0000313" key="4">
    <source>
        <dbReference type="EMBL" id="CAL0333251.1"/>
    </source>
</evidence>
<protein>
    <submittedName>
        <fullName evidence="4">Uncharacterized protein</fullName>
    </submittedName>
</protein>
<comment type="similarity">
    <text evidence="1">Belongs to the plant acyltransferase family.</text>
</comment>
<organism evidence="4 5">
    <name type="scientific">Lupinus luteus</name>
    <name type="common">European yellow lupine</name>
    <dbReference type="NCBI Taxonomy" id="3873"/>
    <lineage>
        <taxon>Eukaryota</taxon>
        <taxon>Viridiplantae</taxon>
        <taxon>Streptophyta</taxon>
        <taxon>Embryophyta</taxon>
        <taxon>Tracheophyta</taxon>
        <taxon>Spermatophyta</taxon>
        <taxon>Magnoliopsida</taxon>
        <taxon>eudicotyledons</taxon>
        <taxon>Gunneridae</taxon>
        <taxon>Pentapetalae</taxon>
        <taxon>rosids</taxon>
        <taxon>fabids</taxon>
        <taxon>Fabales</taxon>
        <taxon>Fabaceae</taxon>
        <taxon>Papilionoideae</taxon>
        <taxon>50 kb inversion clade</taxon>
        <taxon>genistoids sensu lato</taxon>
        <taxon>core genistoids</taxon>
        <taxon>Genisteae</taxon>
        <taxon>Lupinus</taxon>
    </lineage>
</organism>
<evidence type="ECO:0000313" key="5">
    <source>
        <dbReference type="Proteomes" id="UP001497480"/>
    </source>
</evidence>
<reference evidence="4 5" key="1">
    <citation type="submission" date="2024-03" db="EMBL/GenBank/DDBJ databases">
        <authorList>
            <person name="Martinez-Hernandez J."/>
        </authorList>
    </citation>
    <scope>NUCLEOTIDE SEQUENCE [LARGE SCALE GENOMIC DNA]</scope>
</reference>
<dbReference type="Gene3D" id="3.30.559.10">
    <property type="entry name" value="Chloramphenicol acetyltransferase-like domain"/>
    <property type="match status" value="2"/>
</dbReference>
<evidence type="ECO:0000256" key="1">
    <source>
        <dbReference type="ARBA" id="ARBA00009861"/>
    </source>
</evidence>
<comment type="caution">
    <text evidence="4">The sequence shown here is derived from an EMBL/GenBank/DDBJ whole genome shotgun (WGS) entry which is preliminary data.</text>
</comment>
<sequence>MAAKAKIVSIETIKPSTPTPKHLRDLKLSLLDQLIPHQIYFPLFLCYSHHDINNAFGGTGDHFSIISQKLKTSLSHALTLYYPYCGKSLKDNISIDCNDMGVAFIESKVHVKLSDILNNPKLELLVKDFFPFDPFNFDEQPEANLAVQLTQFSCGGIALAVPFDHKVGDGSTSGYFLRAWALLATGQGSLIEAPQIETSLLYFPPSRNIPNINFRDVISKEELASKVCHVVNLRSLIDPPLPEVTRGNLIVHSLSPSLELKGEVGLHDFAEMARKAVIRVDKDYVSKFVVDGIIKVVEEMKATKEEGVPVYTFTSLMRVDFYGIDFGWGKPTWVGTVGRRRMKNAVMLFPTRDGEGTEAWITLSKVDMVQFERNPELIQCLVWRLSLDGVTTLSNLARRGVLGCNIQPLVSSSKVEKWISRQLHGL</sequence>
<keyword evidence="2" id="KW-0808">Transferase</keyword>
<accession>A0AAV1YGW7</accession>
<dbReference type="Pfam" id="PF02458">
    <property type="entry name" value="Transferase"/>
    <property type="match status" value="2"/>
</dbReference>
<dbReference type="PANTHER" id="PTHR31623">
    <property type="entry name" value="F21J9.9"/>
    <property type="match status" value="1"/>
</dbReference>